<comment type="subcellular location">
    <subcellularLocation>
        <location evidence="1">Membrane</location>
        <topology evidence="1">Multi-pass membrane protein</topology>
    </subcellularLocation>
</comment>
<evidence type="ECO:0000256" key="5">
    <source>
        <dbReference type="ARBA" id="ARBA00023136"/>
    </source>
</evidence>
<dbReference type="InterPro" id="IPR020846">
    <property type="entry name" value="MFS_dom"/>
</dbReference>
<dbReference type="PANTHER" id="PTHR48020">
    <property type="entry name" value="PROTON MYO-INOSITOL COTRANSPORTER"/>
    <property type="match status" value="1"/>
</dbReference>
<feature type="transmembrane region" description="Helical" evidence="6">
    <location>
        <begin position="13"/>
        <end position="36"/>
    </location>
</feature>
<dbReference type="Gene3D" id="1.20.1250.20">
    <property type="entry name" value="MFS general substrate transporter like domains"/>
    <property type="match status" value="1"/>
</dbReference>
<organism evidence="8 9">
    <name type="scientific">Ditylenchus dipsaci</name>
    <dbReference type="NCBI Taxonomy" id="166011"/>
    <lineage>
        <taxon>Eukaryota</taxon>
        <taxon>Metazoa</taxon>
        <taxon>Ecdysozoa</taxon>
        <taxon>Nematoda</taxon>
        <taxon>Chromadorea</taxon>
        <taxon>Rhabditida</taxon>
        <taxon>Tylenchina</taxon>
        <taxon>Tylenchomorpha</taxon>
        <taxon>Sphaerularioidea</taxon>
        <taxon>Anguinidae</taxon>
        <taxon>Anguininae</taxon>
        <taxon>Ditylenchus</taxon>
    </lineage>
</organism>
<evidence type="ECO:0000256" key="6">
    <source>
        <dbReference type="SAM" id="Phobius"/>
    </source>
</evidence>
<dbReference type="PROSITE" id="PS50850">
    <property type="entry name" value="MFS"/>
    <property type="match status" value="1"/>
</dbReference>
<evidence type="ECO:0000259" key="7">
    <source>
        <dbReference type="PROSITE" id="PS50850"/>
    </source>
</evidence>
<dbReference type="InterPro" id="IPR005828">
    <property type="entry name" value="MFS_sugar_transport-like"/>
</dbReference>
<reference evidence="9" key="1">
    <citation type="submission" date="2022-11" db="UniProtKB">
        <authorList>
            <consortium name="WormBaseParasite"/>
        </authorList>
    </citation>
    <scope>IDENTIFICATION</scope>
</reference>
<dbReference type="InterPro" id="IPR050814">
    <property type="entry name" value="Myo-inositol_Transporter"/>
</dbReference>
<dbReference type="PANTHER" id="PTHR48020:SF12">
    <property type="entry name" value="PROTON MYO-INOSITOL COTRANSPORTER"/>
    <property type="match status" value="1"/>
</dbReference>
<name>A0A915DCV3_9BILA</name>
<accession>A0A915DCV3</accession>
<dbReference type="InterPro" id="IPR036259">
    <property type="entry name" value="MFS_trans_sf"/>
</dbReference>
<keyword evidence="3 6" id="KW-0812">Transmembrane</keyword>
<dbReference type="GO" id="GO:0016324">
    <property type="term" value="C:apical plasma membrane"/>
    <property type="evidence" value="ECO:0007669"/>
    <property type="project" value="TreeGrafter"/>
</dbReference>
<dbReference type="Proteomes" id="UP000887574">
    <property type="component" value="Unplaced"/>
</dbReference>
<protein>
    <submittedName>
        <fullName evidence="9">Major facilitator superfamily (MFS) profile domain-containing protein</fullName>
    </submittedName>
</protein>
<evidence type="ECO:0000256" key="2">
    <source>
        <dbReference type="ARBA" id="ARBA00022448"/>
    </source>
</evidence>
<evidence type="ECO:0000313" key="9">
    <source>
        <dbReference type="WBParaSite" id="jg17877"/>
    </source>
</evidence>
<dbReference type="GO" id="GO:0005366">
    <property type="term" value="F:myo-inositol:proton symporter activity"/>
    <property type="evidence" value="ECO:0007669"/>
    <property type="project" value="TreeGrafter"/>
</dbReference>
<evidence type="ECO:0000256" key="3">
    <source>
        <dbReference type="ARBA" id="ARBA00022692"/>
    </source>
</evidence>
<keyword evidence="5 6" id="KW-0472">Membrane</keyword>
<keyword evidence="4 6" id="KW-1133">Transmembrane helix</keyword>
<evidence type="ECO:0000256" key="4">
    <source>
        <dbReference type="ARBA" id="ARBA00022989"/>
    </source>
</evidence>
<dbReference type="SUPFAM" id="SSF103473">
    <property type="entry name" value="MFS general substrate transporter"/>
    <property type="match status" value="1"/>
</dbReference>
<proteinExistence type="predicted"/>
<evidence type="ECO:0000256" key="1">
    <source>
        <dbReference type="ARBA" id="ARBA00004141"/>
    </source>
</evidence>
<keyword evidence="8" id="KW-1185">Reference proteome</keyword>
<sequence length="100" mass="11776">MAGGFSYIDPTNIGWRLMFGFAAVPALFQFIGFMFLPESPRWLYEHIGQKETEEVLKKIYNNDQDWVQYEIEEIQLAHEQQLRDKQLYGKFLPSQVISSL</sequence>
<evidence type="ECO:0000313" key="8">
    <source>
        <dbReference type="Proteomes" id="UP000887574"/>
    </source>
</evidence>
<feature type="domain" description="Major facilitator superfamily (MFS) profile" evidence="7">
    <location>
        <begin position="1"/>
        <end position="100"/>
    </location>
</feature>
<dbReference type="AlphaFoldDB" id="A0A915DCV3"/>
<dbReference type="WBParaSite" id="jg17877">
    <property type="protein sequence ID" value="jg17877"/>
    <property type="gene ID" value="jg17877"/>
</dbReference>
<keyword evidence="2" id="KW-0813">Transport</keyword>
<dbReference type="Pfam" id="PF00083">
    <property type="entry name" value="Sugar_tr"/>
    <property type="match status" value="1"/>
</dbReference>